<evidence type="ECO:0000313" key="2">
    <source>
        <dbReference type="EMBL" id="VEL24887.1"/>
    </source>
</evidence>
<dbReference type="EMBL" id="CAAALY010070348">
    <property type="protein sequence ID" value="VEL24887.1"/>
    <property type="molecule type" value="Genomic_DNA"/>
</dbReference>
<feature type="compositionally biased region" description="Basic and acidic residues" evidence="1">
    <location>
        <begin position="1"/>
        <end position="12"/>
    </location>
</feature>
<reference evidence="2" key="1">
    <citation type="submission" date="2018-11" db="EMBL/GenBank/DDBJ databases">
        <authorList>
            <consortium name="Pathogen Informatics"/>
        </authorList>
    </citation>
    <scope>NUCLEOTIDE SEQUENCE</scope>
</reference>
<dbReference type="AlphaFoldDB" id="A0A448X0K4"/>
<sequence length="70" mass="8090">MRKNSRGERLDTNRSQNRRKGTEPRTADLGRCLGPTLRLSTVTRLQADKPLELLLLRHSTPVHRLQKSCR</sequence>
<gene>
    <name evidence="2" type="ORF">PXEA_LOCUS18327</name>
</gene>
<comment type="caution">
    <text evidence="2">The sequence shown here is derived from an EMBL/GenBank/DDBJ whole genome shotgun (WGS) entry which is preliminary data.</text>
</comment>
<proteinExistence type="predicted"/>
<organism evidence="2 3">
    <name type="scientific">Protopolystoma xenopodis</name>
    <dbReference type="NCBI Taxonomy" id="117903"/>
    <lineage>
        <taxon>Eukaryota</taxon>
        <taxon>Metazoa</taxon>
        <taxon>Spiralia</taxon>
        <taxon>Lophotrochozoa</taxon>
        <taxon>Platyhelminthes</taxon>
        <taxon>Monogenea</taxon>
        <taxon>Polyopisthocotylea</taxon>
        <taxon>Polystomatidea</taxon>
        <taxon>Polystomatidae</taxon>
        <taxon>Protopolystoma</taxon>
    </lineage>
</organism>
<dbReference type="Proteomes" id="UP000784294">
    <property type="component" value="Unassembled WGS sequence"/>
</dbReference>
<evidence type="ECO:0000313" key="3">
    <source>
        <dbReference type="Proteomes" id="UP000784294"/>
    </source>
</evidence>
<keyword evidence="3" id="KW-1185">Reference proteome</keyword>
<name>A0A448X0K4_9PLAT</name>
<feature type="region of interest" description="Disordered" evidence="1">
    <location>
        <begin position="1"/>
        <end position="31"/>
    </location>
</feature>
<protein>
    <submittedName>
        <fullName evidence="2">Uncharacterized protein</fullName>
    </submittedName>
</protein>
<evidence type="ECO:0000256" key="1">
    <source>
        <dbReference type="SAM" id="MobiDB-lite"/>
    </source>
</evidence>
<accession>A0A448X0K4</accession>